<proteinExistence type="predicted"/>
<reference evidence="1 2" key="1">
    <citation type="submission" date="2019-10" db="EMBL/GenBank/DDBJ databases">
        <title>Genomic and transcriptomic insights into the perfect genentic adaptation of a filamentous nitrogen-fixing cyanobacterium to rice fields.</title>
        <authorList>
            <person name="Chen Z."/>
        </authorList>
    </citation>
    <scope>NUCLEOTIDE SEQUENCE [LARGE SCALE GENOMIC DNA]</scope>
    <source>
        <strain evidence="1">CCNUC1</strain>
    </source>
</reference>
<gene>
    <name evidence="1" type="ORF">GXM_00647</name>
</gene>
<dbReference type="AlphaFoldDB" id="A0A5P8VS87"/>
<organism evidence="1 2">
    <name type="scientific">Nostoc sphaeroides CCNUC1</name>
    <dbReference type="NCBI Taxonomy" id="2653204"/>
    <lineage>
        <taxon>Bacteria</taxon>
        <taxon>Bacillati</taxon>
        <taxon>Cyanobacteriota</taxon>
        <taxon>Cyanophyceae</taxon>
        <taxon>Nostocales</taxon>
        <taxon>Nostocaceae</taxon>
        <taxon>Nostoc</taxon>
    </lineage>
</organism>
<accession>A0A5P8VS87</accession>
<protein>
    <submittedName>
        <fullName evidence="1">Uncharacterized protein</fullName>
    </submittedName>
</protein>
<evidence type="ECO:0000313" key="1">
    <source>
        <dbReference type="EMBL" id="QFS43174.1"/>
    </source>
</evidence>
<dbReference type="Proteomes" id="UP000326678">
    <property type="component" value="Chromosome Gxm1"/>
</dbReference>
<sequence>MCQRLFYRNSKNSALLINGMRVSRFGAKREKIFYSSIEQQSNSIFLI</sequence>
<dbReference type="KEGG" id="nsh:GXM_00647"/>
<name>A0A5P8VS87_9NOSO</name>
<dbReference type="EMBL" id="CP045226">
    <property type="protein sequence ID" value="QFS43174.1"/>
    <property type="molecule type" value="Genomic_DNA"/>
</dbReference>
<evidence type="ECO:0000313" key="2">
    <source>
        <dbReference type="Proteomes" id="UP000326678"/>
    </source>
</evidence>
<keyword evidence="2" id="KW-1185">Reference proteome</keyword>